<keyword evidence="2" id="KW-1185">Reference proteome</keyword>
<organism evidence="1 2">
    <name type="scientific">Diphasiastrum complanatum</name>
    <name type="common">Issler's clubmoss</name>
    <name type="synonym">Lycopodium complanatum</name>
    <dbReference type="NCBI Taxonomy" id="34168"/>
    <lineage>
        <taxon>Eukaryota</taxon>
        <taxon>Viridiplantae</taxon>
        <taxon>Streptophyta</taxon>
        <taxon>Embryophyta</taxon>
        <taxon>Tracheophyta</taxon>
        <taxon>Lycopodiopsida</taxon>
        <taxon>Lycopodiales</taxon>
        <taxon>Lycopodiaceae</taxon>
        <taxon>Lycopodioideae</taxon>
        <taxon>Diphasiastrum</taxon>
    </lineage>
</organism>
<protein>
    <submittedName>
        <fullName evidence="1">Uncharacterized protein</fullName>
    </submittedName>
</protein>
<gene>
    <name evidence="1" type="ORF">O6H91_16G009500</name>
</gene>
<comment type="caution">
    <text evidence="1">The sequence shown here is derived from an EMBL/GenBank/DDBJ whole genome shotgun (WGS) entry which is preliminary data.</text>
</comment>
<evidence type="ECO:0000313" key="1">
    <source>
        <dbReference type="EMBL" id="KAJ7526515.1"/>
    </source>
</evidence>
<dbReference type="Proteomes" id="UP001162992">
    <property type="component" value="Chromosome 16"/>
</dbReference>
<accession>A0ACC2B9R5</accession>
<reference evidence="2" key="1">
    <citation type="journal article" date="2024" name="Proc. Natl. Acad. Sci. U.S.A.">
        <title>Extraordinary preservation of gene collinearity over three hundred million years revealed in homosporous lycophytes.</title>
        <authorList>
            <person name="Li C."/>
            <person name="Wickell D."/>
            <person name="Kuo L.Y."/>
            <person name="Chen X."/>
            <person name="Nie B."/>
            <person name="Liao X."/>
            <person name="Peng D."/>
            <person name="Ji J."/>
            <person name="Jenkins J."/>
            <person name="Williams M."/>
            <person name="Shu S."/>
            <person name="Plott C."/>
            <person name="Barry K."/>
            <person name="Rajasekar S."/>
            <person name="Grimwood J."/>
            <person name="Han X."/>
            <person name="Sun S."/>
            <person name="Hou Z."/>
            <person name="He W."/>
            <person name="Dai G."/>
            <person name="Sun C."/>
            <person name="Schmutz J."/>
            <person name="Leebens-Mack J.H."/>
            <person name="Li F.W."/>
            <person name="Wang L."/>
        </authorList>
    </citation>
    <scope>NUCLEOTIDE SEQUENCE [LARGE SCALE GENOMIC DNA]</scope>
    <source>
        <strain evidence="2">cv. PW_Plant_1</strain>
    </source>
</reference>
<proteinExistence type="predicted"/>
<evidence type="ECO:0000313" key="2">
    <source>
        <dbReference type="Proteomes" id="UP001162992"/>
    </source>
</evidence>
<dbReference type="EMBL" id="CM055107">
    <property type="protein sequence ID" value="KAJ7526515.1"/>
    <property type="molecule type" value="Genomic_DNA"/>
</dbReference>
<name>A0ACC2B9R5_DIPCM</name>
<sequence length="381" mass="41907">MPRKVDVSSILEKGKLHVALTIVQFGLAGFDVLSRAVLFNNSNLIVFTLYRNIVAFVLLGPAALYLERKEWPSANLYLLFNFLLLGLLGVTINQVSFLLGLRYTSAVYASAMRNLTPMFTLIIGVLFRVEKLNIKRRDGIATVFGTVLGLSGAVILSAYQGPTCLQNKSNPASQTIQHKNILLEQYLVICNYIAMLIGQWNLGSIYLILSFASFAVNLVLQARILERHPMPVSVAASAIFASLFQLSLLAAIFEREAMNWKMTKEALIVVAYAGIVGSGLVSALQSWGVKRGGPVLVAAYQPMETVLVAFLGLIFLKETLYLGSLFGAILIVVGLYLQTWGQEEQRRLQLVSQPEDPHDSLKQPLLLDEAICNENVPSNSV</sequence>